<keyword evidence="2" id="KW-1185">Reference proteome</keyword>
<reference evidence="1 2" key="1">
    <citation type="submission" date="2015-04" db="EMBL/GenBank/DDBJ databases">
        <authorList>
            <person name="Syromyatnikov M.Y."/>
            <person name="Popov V.N."/>
        </authorList>
    </citation>
    <scope>NUCLEOTIDE SEQUENCE [LARGE SCALE GENOMIC DNA]</scope>
</reference>
<dbReference type="AlphaFoldDB" id="A0A1J1HZP4"/>
<name>A0A1J1HZP4_9DIPT</name>
<evidence type="ECO:0000313" key="2">
    <source>
        <dbReference type="Proteomes" id="UP000183832"/>
    </source>
</evidence>
<gene>
    <name evidence="1" type="ORF">CLUMA_CG007109</name>
</gene>
<dbReference type="Proteomes" id="UP000183832">
    <property type="component" value="Unassembled WGS sequence"/>
</dbReference>
<dbReference type="EMBL" id="CVRI01000037">
    <property type="protein sequence ID" value="CRK93576.1"/>
    <property type="molecule type" value="Genomic_DNA"/>
</dbReference>
<evidence type="ECO:0000313" key="1">
    <source>
        <dbReference type="EMBL" id="CRK93576.1"/>
    </source>
</evidence>
<protein>
    <submittedName>
        <fullName evidence="1">CLUMA_CG007109, isoform A</fullName>
    </submittedName>
</protein>
<organism evidence="1 2">
    <name type="scientific">Clunio marinus</name>
    <dbReference type="NCBI Taxonomy" id="568069"/>
    <lineage>
        <taxon>Eukaryota</taxon>
        <taxon>Metazoa</taxon>
        <taxon>Ecdysozoa</taxon>
        <taxon>Arthropoda</taxon>
        <taxon>Hexapoda</taxon>
        <taxon>Insecta</taxon>
        <taxon>Pterygota</taxon>
        <taxon>Neoptera</taxon>
        <taxon>Endopterygota</taxon>
        <taxon>Diptera</taxon>
        <taxon>Nematocera</taxon>
        <taxon>Chironomoidea</taxon>
        <taxon>Chironomidae</taxon>
        <taxon>Clunio</taxon>
    </lineage>
</organism>
<sequence length="63" mass="7454">MNELKCKVLSLWFSFHFLMKPSVKSAKEIATQKFDIKGKQSPENHSMMRWEQKLPFCQHCASH</sequence>
<accession>A0A1J1HZP4</accession>
<proteinExistence type="predicted"/>